<dbReference type="Proteomes" id="UP000824281">
    <property type="component" value="Chromosome"/>
</dbReference>
<sequence length="594" mass="65428">MAQEPNTRIAPGSLDEAIARGEELLGIDANAALQQAQVILRKDGREPRALRIAAAAHRARGEHQYAARAELVALEEGRRYPVLQQAAKALAEGDFARASELAAQHIRAFPKDLAGLTLSAESALGIGLTDKAIPLLRAVLERAPGFGHARVLLVNALMLSDQLVDARKELDFLLASAPDNRSLLALSNRLSNGAGNFEACVRTTERLLTLEPKSPDLHADHADALRFSGRREEALEAYRRALELAPDHARSWWSMADLDASSITDADVSTLRDLLASQSIPAEAKTNLHFALAIALHARGEHDEAFAQFASGNAVRAKQESHSASQFHARMMDQLERLRVPGGLPSAAAGSKPVTPVFMVGMPRAGSTLLERMLAQSPRVEALGELQIIPHMVKRLELTKGSEKLNEVIADLSPETLAAQGKWYCERMAEAMRPDADLAIDKMHMNWRHLSLILRAMPEARIIDIRRDPMDCCWSNYRTLFSKGHAASNNLHDIGRFYRTYVEFTDGMREAFPDRIMLVRYEELVDEPESVLTGVAGFLGIPYEDSMLDFHRSNAPVATASSEQVRQPLNRRGIGSWQTYADHLAPLREALGDD</sequence>
<dbReference type="Gene3D" id="3.40.50.300">
    <property type="entry name" value="P-loop containing nucleotide triphosphate hydrolases"/>
    <property type="match status" value="1"/>
</dbReference>
<keyword evidence="5" id="KW-1185">Reference proteome</keyword>
<keyword evidence="2" id="KW-0802">TPR repeat</keyword>
<evidence type="ECO:0000256" key="2">
    <source>
        <dbReference type="PROSITE-ProRule" id="PRU00339"/>
    </source>
</evidence>
<dbReference type="InterPro" id="IPR011990">
    <property type="entry name" value="TPR-like_helical_dom_sf"/>
</dbReference>
<dbReference type="RefSeq" id="WP_221424324.1">
    <property type="nucleotide sequence ID" value="NZ_CP081295.1"/>
</dbReference>
<dbReference type="InterPro" id="IPR005158">
    <property type="entry name" value="BTAD"/>
</dbReference>
<feature type="repeat" description="TPR" evidence="2">
    <location>
        <begin position="215"/>
        <end position="248"/>
    </location>
</feature>
<gene>
    <name evidence="4" type="ORF">K3148_08050</name>
</gene>
<feature type="domain" description="Bacterial transcriptional activator" evidence="3">
    <location>
        <begin position="193"/>
        <end position="242"/>
    </location>
</feature>
<proteinExistence type="predicted"/>
<dbReference type="Gene3D" id="1.25.40.10">
    <property type="entry name" value="Tetratricopeptide repeat domain"/>
    <property type="match status" value="2"/>
</dbReference>
<dbReference type="InterPro" id="IPR019734">
    <property type="entry name" value="TPR_rpt"/>
</dbReference>
<dbReference type="Pfam" id="PF13469">
    <property type="entry name" value="Sulfotransfer_3"/>
    <property type="match status" value="1"/>
</dbReference>
<dbReference type="PANTHER" id="PTHR12788:SF10">
    <property type="entry name" value="PROTEIN-TYROSINE SULFOTRANSFERASE"/>
    <property type="match status" value="1"/>
</dbReference>
<dbReference type="Pfam" id="PF03704">
    <property type="entry name" value="BTAD"/>
    <property type="match status" value="1"/>
</dbReference>
<dbReference type="InterPro" id="IPR027417">
    <property type="entry name" value="P-loop_NTPase"/>
</dbReference>
<reference evidence="4 5" key="1">
    <citation type="submission" date="2021-08" db="EMBL/GenBank/DDBJ databases">
        <title>Comparative Genomics Analysis of the Genus Qipengyuania Reveals Extensive Genetic Diversity and Metabolic Versatility, Including the Description of Fifteen Novel Species.</title>
        <authorList>
            <person name="Liu Y."/>
        </authorList>
    </citation>
    <scope>NUCLEOTIDE SEQUENCE [LARGE SCALE GENOMIC DNA]</scope>
    <source>
        <strain evidence="4 5">1NDH13</strain>
    </source>
</reference>
<evidence type="ECO:0000259" key="3">
    <source>
        <dbReference type="Pfam" id="PF03704"/>
    </source>
</evidence>
<evidence type="ECO:0000256" key="1">
    <source>
        <dbReference type="ARBA" id="ARBA00022679"/>
    </source>
</evidence>
<organism evidence="4 5">
    <name type="scientific">Qipengyuania aurantiaca</name>
    <dbReference type="NCBI Taxonomy" id="2867233"/>
    <lineage>
        <taxon>Bacteria</taxon>
        <taxon>Pseudomonadati</taxon>
        <taxon>Pseudomonadota</taxon>
        <taxon>Alphaproteobacteria</taxon>
        <taxon>Sphingomonadales</taxon>
        <taxon>Erythrobacteraceae</taxon>
        <taxon>Qipengyuania</taxon>
    </lineage>
</organism>
<dbReference type="Pfam" id="PF14559">
    <property type="entry name" value="TPR_19"/>
    <property type="match status" value="1"/>
</dbReference>
<dbReference type="PANTHER" id="PTHR12788">
    <property type="entry name" value="PROTEIN-TYROSINE SULFOTRANSFERASE 2"/>
    <property type="match status" value="1"/>
</dbReference>
<dbReference type="EMBL" id="CP081295">
    <property type="protein sequence ID" value="QZD88814.1"/>
    <property type="molecule type" value="Genomic_DNA"/>
</dbReference>
<protein>
    <submittedName>
        <fullName evidence="4">Sulfotransferase</fullName>
    </submittedName>
</protein>
<evidence type="ECO:0000313" key="5">
    <source>
        <dbReference type="Proteomes" id="UP000824281"/>
    </source>
</evidence>
<dbReference type="PROSITE" id="PS50005">
    <property type="entry name" value="TPR"/>
    <property type="match status" value="1"/>
</dbReference>
<dbReference type="SUPFAM" id="SSF52540">
    <property type="entry name" value="P-loop containing nucleoside triphosphate hydrolases"/>
    <property type="match status" value="1"/>
</dbReference>
<dbReference type="SUPFAM" id="SSF48452">
    <property type="entry name" value="TPR-like"/>
    <property type="match status" value="1"/>
</dbReference>
<accession>A0ABX8ZM88</accession>
<keyword evidence="1" id="KW-0808">Transferase</keyword>
<name>A0ABX8ZM88_9SPHN</name>
<evidence type="ECO:0000313" key="4">
    <source>
        <dbReference type="EMBL" id="QZD88814.1"/>
    </source>
</evidence>
<dbReference type="InterPro" id="IPR026634">
    <property type="entry name" value="TPST-like"/>
</dbReference>